<sequence length="77" mass="8265">MWAVKEGRPFTPKELLEMQGVPLLPDSVAAAGLKDGVPPFSAHVLSPSAMRRLAGNSFNQPCWCAFFAFVSAMLEAA</sequence>
<gene>
    <name evidence="1" type="ORF">C1SCF055_LOCUS19739</name>
</gene>
<keyword evidence="3" id="KW-1185">Reference proteome</keyword>
<proteinExistence type="predicted"/>
<organism evidence="1">
    <name type="scientific">Cladocopium goreaui</name>
    <dbReference type="NCBI Taxonomy" id="2562237"/>
    <lineage>
        <taxon>Eukaryota</taxon>
        <taxon>Sar</taxon>
        <taxon>Alveolata</taxon>
        <taxon>Dinophyceae</taxon>
        <taxon>Suessiales</taxon>
        <taxon>Symbiodiniaceae</taxon>
        <taxon>Cladocopium</taxon>
    </lineage>
</organism>
<reference evidence="1" key="1">
    <citation type="submission" date="2022-10" db="EMBL/GenBank/DDBJ databases">
        <authorList>
            <person name="Chen Y."/>
            <person name="Dougan E. K."/>
            <person name="Chan C."/>
            <person name="Rhodes N."/>
            <person name="Thang M."/>
        </authorList>
    </citation>
    <scope>NUCLEOTIDE SEQUENCE</scope>
</reference>
<dbReference type="EMBL" id="CAMXCT030001779">
    <property type="protein sequence ID" value="CAL4780260.1"/>
    <property type="molecule type" value="Genomic_DNA"/>
</dbReference>
<dbReference type="OrthoDB" id="446329at2759"/>
<reference evidence="2" key="2">
    <citation type="submission" date="2024-04" db="EMBL/GenBank/DDBJ databases">
        <authorList>
            <person name="Chen Y."/>
            <person name="Shah S."/>
            <person name="Dougan E. K."/>
            <person name="Thang M."/>
            <person name="Chan C."/>
        </authorList>
    </citation>
    <scope>NUCLEOTIDE SEQUENCE [LARGE SCALE GENOMIC DNA]</scope>
</reference>
<dbReference type="Proteomes" id="UP001152797">
    <property type="component" value="Unassembled WGS sequence"/>
</dbReference>
<dbReference type="AlphaFoldDB" id="A0A9P1CLI5"/>
<dbReference type="EMBL" id="CAMXCT010001779">
    <property type="protein sequence ID" value="CAI3992948.1"/>
    <property type="molecule type" value="Genomic_DNA"/>
</dbReference>
<evidence type="ECO:0000313" key="2">
    <source>
        <dbReference type="EMBL" id="CAL1146323.1"/>
    </source>
</evidence>
<dbReference type="EMBL" id="CAMXCT020001779">
    <property type="protein sequence ID" value="CAL1146323.1"/>
    <property type="molecule type" value="Genomic_DNA"/>
</dbReference>
<accession>A0A9P1CLI5</accession>
<evidence type="ECO:0000313" key="3">
    <source>
        <dbReference type="Proteomes" id="UP001152797"/>
    </source>
</evidence>
<evidence type="ECO:0000313" key="1">
    <source>
        <dbReference type="EMBL" id="CAI3992948.1"/>
    </source>
</evidence>
<comment type="caution">
    <text evidence="1">The sequence shown here is derived from an EMBL/GenBank/DDBJ whole genome shotgun (WGS) entry which is preliminary data.</text>
</comment>
<protein>
    <submittedName>
        <fullName evidence="1">Uncharacterized protein</fullName>
    </submittedName>
</protein>
<name>A0A9P1CLI5_9DINO</name>